<dbReference type="Gene3D" id="3.40.50.200">
    <property type="entry name" value="Peptidase S8/S53 domain"/>
    <property type="match status" value="1"/>
</dbReference>
<dbReference type="Proteomes" id="UP000002051">
    <property type="component" value="Chromosome 5"/>
</dbReference>
<dbReference type="STRING" id="3880.G7JWS5"/>
<dbReference type="InterPro" id="IPR000209">
    <property type="entry name" value="Peptidase_S8/S53_dom"/>
</dbReference>
<comment type="caution">
    <text evidence="7">Lacks conserved residue(s) required for the propagation of feature annotation.</text>
</comment>
<dbReference type="OMA" id="GHANKSV"/>
<keyword evidence="4" id="KW-0732">Signal</keyword>
<evidence type="ECO:0000256" key="3">
    <source>
        <dbReference type="ARBA" id="ARBA00022670"/>
    </source>
</evidence>
<dbReference type="EnsemblPlants" id="AES97000">
    <property type="protein sequence ID" value="AES97000"/>
    <property type="gene ID" value="MTR_5g044060"/>
</dbReference>
<evidence type="ECO:0000256" key="6">
    <source>
        <dbReference type="ARBA" id="ARBA00022825"/>
    </source>
</evidence>
<comment type="subcellular location">
    <subcellularLocation>
        <location evidence="1">Secreted</location>
    </subcellularLocation>
</comment>
<evidence type="ECO:0000313" key="12">
    <source>
        <dbReference type="Proteomes" id="UP000002051"/>
    </source>
</evidence>
<dbReference type="eggNOG" id="ENOG502QT5U">
    <property type="taxonomic scope" value="Eukaryota"/>
</dbReference>
<dbReference type="PROSITE" id="PS00138">
    <property type="entry name" value="SUBTILASE_SER"/>
    <property type="match status" value="1"/>
</dbReference>
<evidence type="ECO:0000259" key="8">
    <source>
        <dbReference type="Pfam" id="PF00082"/>
    </source>
</evidence>
<evidence type="ECO:0000313" key="10">
    <source>
        <dbReference type="EMBL" id="RHN55536.1"/>
    </source>
</evidence>
<sequence length="180" mass="19177">MSFKKTIFGVKPTPSVDLYSSRGPSNNCPFVLKPDITALGTSILAAWPTNVHVLDLGTFKVFNKFNLISGTSMACPHVAGIALLLKGAHVDWSPTAIRSAIMTTSDIIDNTTKLMKDIGKGNKIATLFALGAGHANKSVFGSASTPLKNTSGSFKSENLQFQRVWLSFSKSILISKSNSG</sequence>
<dbReference type="Pfam" id="PF00082">
    <property type="entry name" value="Peptidase_S8"/>
    <property type="match status" value="1"/>
</dbReference>
<dbReference type="GO" id="GO:0005576">
    <property type="term" value="C:extracellular region"/>
    <property type="evidence" value="ECO:0007669"/>
    <property type="project" value="UniProtKB-SubCell"/>
</dbReference>
<dbReference type="InterPro" id="IPR036852">
    <property type="entry name" value="Peptidase_S8/S53_dom_sf"/>
</dbReference>
<reference evidence="10" key="4">
    <citation type="journal article" date="2018" name="Nat. Plants">
        <title>Whole-genome landscape of Medicago truncatula symbiotic genes.</title>
        <authorList>
            <person name="Pecrix Y."/>
            <person name="Gamas P."/>
            <person name="Carrere S."/>
        </authorList>
    </citation>
    <scope>NUCLEOTIDE SEQUENCE</scope>
    <source>
        <tissue evidence="10">Leaves</tissue>
    </source>
</reference>
<dbReference type="InterPro" id="IPR023828">
    <property type="entry name" value="Peptidase_S8_Ser-AS"/>
</dbReference>
<evidence type="ECO:0000256" key="7">
    <source>
        <dbReference type="PROSITE-ProRule" id="PRU01240"/>
    </source>
</evidence>
<keyword evidence="3 9" id="KW-0645">Protease</keyword>
<accession>G7JWS5</accession>
<dbReference type="GO" id="GO:0004252">
    <property type="term" value="F:serine-type endopeptidase activity"/>
    <property type="evidence" value="ECO:0007669"/>
    <property type="project" value="InterPro"/>
</dbReference>
<protein>
    <submittedName>
        <fullName evidence="10">Putative tripeptidyl-peptidase II</fullName>
        <ecNumber evidence="10">3.4.14.10</ecNumber>
    </submittedName>
    <submittedName>
        <fullName evidence="9">Subtilisin-like serine protease</fullName>
    </submittedName>
</protein>
<evidence type="ECO:0000256" key="2">
    <source>
        <dbReference type="ARBA" id="ARBA00011073"/>
    </source>
</evidence>
<dbReference type="GO" id="GO:0006508">
    <property type="term" value="P:proteolysis"/>
    <property type="evidence" value="ECO:0007669"/>
    <property type="project" value="UniProtKB-KW"/>
</dbReference>
<comment type="similarity">
    <text evidence="2 7">Belongs to the peptidase S8 family.</text>
</comment>
<gene>
    <name evidence="9" type="ordered locus">MTR_5g044060</name>
    <name evidence="10" type="ORF">MtrunA17_Chr5g0418921</name>
</gene>
<dbReference type="EC" id="3.4.14.10" evidence="10"/>
<dbReference type="PANTHER" id="PTHR10795">
    <property type="entry name" value="PROPROTEIN CONVERTASE SUBTILISIN/KEXIN"/>
    <property type="match status" value="1"/>
</dbReference>
<organism evidence="9 12">
    <name type="scientific">Medicago truncatula</name>
    <name type="common">Barrel medic</name>
    <name type="synonym">Medicago tribuloides</name>
    <dbReference type="NCBI Taxonomy" id="3880"/>
    <lineage>
        <taxon>Eukaryota</taxon>
        <taxon>Viridiplantae</taxon>
        <taxon>Streptophyta</taxon>
        <taxon>Embryophyta</taxon>
        <taxon>Tracheophyta</taxon>
        <taxon>Spermatophyta</taxon>
        <taxon>Magnoliopsida</taxon>
        <taxon>eudicotyledons</taxon>
        <taxon>Gunneridae</taxon>
        <taxon>Pentapetalae</taxon>
        <taxon>rosids</taxon>
        <taxon>fabids</taxon>
        <taxon>Fabales</taxon>
        <taxon>Fabaceae</taxon>
        <taxon>Papilionoideae</taxon>
        <taxon>50 kb inversion clade</taxon>
        <taxon>NPAAA clade</taxon>
        <taxon>Hologalegina</taxon>
        <taxon>IRL clade</taxon>
        <taxon>Trifolieae</taxon>
        <taxon>Medicago</taxon>
    </lineage>
</organism>
<keyword evidence="12" id="KW-1185">Reference proteome</keyword>
<feature type="domain" description="Peptidase S8/S53" evidence="8">
    <location>
        <begin position="16"/>
        <end position="116"/>
    </location>
</feature>
<proteinExistence type="inferred from homology"/>
<dbReference type="SUPFAM" id="SSF52743">
    <property type="entry name" value="Subtilisin-like"/>
    <property type="match status" value="1"/>
</dbReference>
<dbReference type="InterPro" id="IPR045051">
    <property type="entry name" value="SBT"/>
</dbReference>
<evidence type="ECO:0000256" key="5">
    <source>
        <dbReference type="ARBA" id="ARBA00022801"/>
    </source>
</evidence>
<evidence type="ECO:0000256" key="4">
    <source>
        <dbReference type="ARBA" id="ARBA00022729"/>
    </source>
</evidence>
<dbReference type="EMBL" id="PSQE01000005">
    <property type="protein sequence ID" value="RHN55536.1"/>
    <property type="molecule type" value="Genomic_DNA"/>
</dbReference>
<name>G7JWS5_MEDTR</name>
<dbReference type="Proteomes" id="UP000265566">
    <property type="component" value="Chromosome 5"/>
</dbReference>
<reference evidence="9 12" key="1">
    <citation type="journal article" date="2011" name="Nature">
        <title>The Medicago genome provides insight into the evolution of rhizobial symbioses.</title>
        <authorList>
            <person name="Young N.D."/>
            <person name="Debelle F."/>
            <person name="Oldroyd G.E."/>
            <person name="Geurts R."/>
            <person name="Cannon S.B."/>
            <person name="Udvardi M.K."/>
            <person name="Benedito V.A."/>
            <person name="Mayer K.F."/>
            <person name="Gouzy J."/>
            <person name="Schoof H."/>
            <person name="Van de Peer Y."/>
            <person name="Proost S."/>
            <person name="Cook D.R."/>
            <person name="Meyers B.C."/>
            <person name="Spannagl M."/>
            <person name="Cheung F."/>
            <person name="De Mita S."/>
            <person name="Krishnakumar V."/>
            <person name="Gundlach H."/>
            <person name="Zhou S."/>
            <person name="Mudge J."/>
            <person name="Bharti A.K."/>
            <person name="Murray J.D."/>
            <person name="Naoumkina M.A."/>
            <person name="Rosen B."/>
            <person name="Silverstein K.A."/>
            <person name="Tang H."/>
            <person name="Rombauts S."/>
            <person name="Zhao P.X."/>
            <person name="Zhou P."/>
            <person name="Barbe V."/>
            <person name="Bardou P."/>
            <person name="Bechner M."/>
            <person name="Bellec A."/>
            <person name="Berger A."/>
            <person name="Berges H."/>
            <person name="Bidwell S."/>
            <person name="Bisseling T."/>
            <person name="Choisne N."/>
            <person name="Couloux A."/>
            <person name="Denny R."/>
            <person name="Deshpande S."/>
            <person name="Dai X."/>
            <person name="Doyle J.J."/>
            <person name="Dudez A.M."/>
            <person name="Farmer A.D."/>
            <person name="Fouteau S."/>
            <person name="Franken C."/>
            <person name="Gibelin C."/>
            <person name="Gish J."/>
            <person name="Goldstein S."/>
            <person name="Gonzalez A.J."/>
            <person name="Green P.J."/>
            <person name="Hallab A."/>
            <person name="Hartog M."/>
            <person name="Hua A."/>
            <person name="Humphray S.J."/>
            <person name="Jeong D.H."/>
            <person name="Jing Y."/>
            <person name="Jocker A."/>
            <person name="Kenton S.M."/>
            <person name="Kim D.J."/>
            <person name="Klee K."/>
            <person name="Lai H."/>
            <person name="Lang C."/>
            <person name="Lin S."/>
            <person name="Macmil S.L."/>
            <person name="Magdelenat G."/>
            <person name="Matthews L."/>
            <person name="McCorrison J."/>
            <person name="Monaghan E.L."/>
            <person name="Mun J.H."/>
            <person name="Najar F.Z."/>
            <person name="Nicholson C."/>
            <person name="Noirot C."/>
            <person name="O'Bleness M."/>
            <person name="Paule C.R."/>
            <person name="Poulain J."/>
            <person name="Prion F."/>
            <person name="Qin B."/>
            <person name="Qu C."/>
            <person name="Retzel E.F."/>
            <person name="Riddle C."/>
            <person name="Sallet E."/>
            <person name="Samain S."/>
            <person name="Samson N."/>
            <person name="Sanders I."/>
            <person name="Saurat O."/>
            <person name="Scarpelli C."/>
            <person name="Schiex T."/>
            <person name="Segurens B."/>
            <person name="Severin A.J."/>
            <person name="Sherrier D.J."/>
            <person name="Shi R."/>
            <person name="Sims S."/>
            <person name="Singer S.R."/>
            <person name="Sinharoy S."/>
            <person name="Sterck L."/>
            <person name="Viollet A."/>
            <person name="Wang B.B."/>
            <person name="Wang K."/>
            <person name="Wang M."/>
            <person name="Wang X."/>
            <person name="Warfsmann J."/>
            <person name="Weissenbach J."/>
            <person name="White D.D."/>
            <person name="White J.D."/>
            <person name="Wiley G.B."/>
            <person name="Wincker P."/>
            <person name="Xing Y."/>
            <person name="Yang L."/>
            <person name="Yao Z."/>
            <person name="Ying F."/>
            <person name="Zhai J."/>
            <person name="Zhou L."/>
            <person name="Zuber A."/>
            <person name="Denarie J."/>
            <person name="Dixon R.A."/>
            <person name="May G.D."/>
            <person name="Schwartz D.C."/>
            <person name="Rogers J."/>
            <person name="Quetier F."/>
            <person name="Town C.D."/>
            <person name="Roe B.A."/>
        </authorList>
    </citation>
    <scope>NUCLEOTIDE SEQUENCE [LARGE SCALE GENOMIC DNA]</scope>
    <source>
        <strain evidence="9">A17</strain>
        <strain evidence="11 12">cv. Jemalong A17</strain>
    </source>
</reference>
<reference evidence="11" key="3">
    <citation type="submission" date="2015-04" db="UniProtKB">
        <authorList>
            <consortium name="EnsemblPlants"/>
        </authorList>
    </citation>
    <scope>IDENTIFICATION</scope>
    <source>
        <strain evidence="11">cv. Jemalong A17</strain>
    </source>
</reference>
<reference evidence="9 12" key="2">
    <citation type="journal article" date="2014" name="BMC Genomics">
        <title>An improved genome release (version Mt4.0) for the model legume Medicago truncatula.</title>
        <authorList>
            <person name="Tang H."/>
            <person name="Krishnakumar V."/>
            <person name="Bidwell S."/>
            <person name="Rosen B."/>
            <person name="Chan A."/>
            <person name="Zhou S."/>
            <person name="Gentzbittel L."/>
            <person name="Childs K.L."/>
            <person name="Yandell M."/>
            <person name="Gundlach H."/>
            <person name="Mayer K.F."/>
            <person name="Schwartz D.C."/>
            <person name="Town C.D."/>
        </authorList>
    </citation>
    <scope>GENOME REANNOTATION</scope>
    <source>
        <strain evidence="11 12">cv. Jemalong A17</strain>
    </source>
</reference>
<keyword evidence="5 10" id="KW-0378">Hydrolase</keyword>
<evidence type="ECO:0000256" key="1">
    <source>
        <dbReference type="ARBA" id="ARBA00004613"/>
    </source>
</evidence>
<dbReference type="GO" id="GO:0008240">
    <property type="term" value="F:tripeptidyl-peptidase activity"/>
    <property type="evidence" value="ECO:0007669"/>
    <property type="project" value="UniProtKB-EC"/>
</dbReference>
<dbReference type="AlphaFoldDB" id="G7JWS5"/>
<evidence type="ECO:0000313" key="11">
    <source>
        <dbReference type="EnsemblPlants" id="AES97000"/>
    </source>
</evidence>
<dbReference type="PaxDb" id="3880-AES97000"/>
<evidence type="ECO:0000313" key="9">
    <source>
        <dbReference type="EMBL" id="AES97000.1"/>
    </source>
</evidence>
<dbReference type="PROSITE" id="PS51892">
    <property type="entry name" value="SUBTILASE"/>
    <property type="match status" value="1"/>
</dbReference>
<dbReference type="EMBL" id="CM001221">
    <property type="protein sequence ID" value="AES97000.1"/>
    <property type="molecule type" value="Genomic_DNA"/>
</dbReference>
<keyword evidence="6" id="KW-0720">Serine protease</keyword>
<dbReference type="Gramene" id="rna30734">
    <property type="protein sequence ID" value="RHN55536.1"/>
    <property type="gene ID" value="gene30734"/>
</dbReference>
<dbReference type="HOGENOM" id="CLU_128437_0_0_1"/>